<accession>A0A0B3RUD7</accession>
<dbReference type="GO" id="GO:0008168">
    <property type="term" value="F:methyltransferase activity"/>
    <property type="evidence" value="ECO:0007669"/>
    <property type="project" value="UniProtKB-KW"/>
</dbReference>
<keyword evidence="6" id="KW-1185">Reference proteome</keyword>
<dbReference type="Pfam" id="PF06253">
    <property type="entry name" value="MTTB"/>
    <property type="match status" value="1"/>
</dbReference>
<dbReference type="EMBL" id="JSUQ01000016">
    <property type="protein sequence ID" value="KHQ51712.1"/>
    <property type="molecule type" value="Genomic_DNA"/>
</dbReference>
<dbReference type="GO" id="GO:0032259">
    <property type="term" value="P:methylation"/>
    <property type="evidence" value="ECO:0007669"/>
    <property type="project" value="UniProtKB-KW"/>
</dbReference>
<dbReference type="InterPro" id="IPR010426">
    <property type="entry name" value="MTTB_MeTrfase"/>
</dbReference>
<reference evidence="5 6" key="1">
    <citation type="submission" date="2014-10" db="EMBL/GenBank/DDBJ databases">
        <title>Genome sequence of Ponticoccus sp. strain UMTAT08 isolated from clonal culture of toxic dinoflagellate Alexandrium tamiyavanichii.</title>
        <authorList>
            <person name="Gan H.Y."/>
            <person name="Muhd D.-D."/>
            <person name="Mohd Noor M.E."/>
            <person name="Yeong Y.S."/>
            <person name="Usup G."/>
        </authorList>
    </citation>
    <scope>NUCLEOTIDE SEQUENCE [LARGE SCALE GENOMIC DNA]</scope>
    <source>
        <strain evidence="5 6">UMTAT08</strain>
    </source>
</reference>
<dbReference type="OrthoDB" id="5713681at2"/>
<comment type="similarity">
    <text evidence="1">Belongs to the trimethylamine methyltransferase family.</text>
</comment>
<organism evidence="5 6">
    <name type="scientific">Mameliella alba</name>
    <dbReference type="NCBI Taxonomy" id="561184"/>
    <lineage>
        <taxon>Bacteria</taxon>
        <taxon>Pseudomonadati</taxon>
        <taxon>Pseudomonadota</taxon>
        <taxon>Alphaproteobacteria</taxon>
        <taxon>Rhodobacterales</taxon>
        <taxon>Roseobacteraceae</taxon>
        <taxon>Mameliella</taxon>
    </lineage>
</organism>
<evidence type="ECO:0000256" key="4">
    <source>
        <dbReference type="SAM" id="MobiDB-lite"/>
    </source>
</evidence>
<feature type="region of interest" description="Disordered" evidence="4">
    <location>
        <begin position="1"/>
        <end position="29"/>
    </location>
</feature>
<keyword evidence="3 5" id="KW-0808">Transferase</keyword>
<dbReference type="RefSeq" id="WP_069086711.1">
    <property type="nucleotide sequence ID" value="NZ_JSUQ01000016.1"/>
</dbReference>
<proteinExistence type="inferred from homology"/>
<dbReference type="Proteomes" id="UP000030960">
    <property type="component" value="Unassembled WGS sequence"/>
</dbReference>
<dbReference type="AlphaFoldDB" id="A0A0B3RUD7"/>
<evidence type="ECO:0000256" key="1">
    <source>
        <dbReference type="ARBA" id="ARBA00007137"/>
    </source>
</evidence>
<name>A0A0B3RUD7_9RHOB</name>
<evidence type="ECO:0000313" key="6">
    <source>
        <dbReference type="Proteomes" id="UP000030960"/>
    </source>
</evidence>
<sequence length="522" mass="55996">MKTRRNRSRGTERARTPVNIAPPATGTPGGVYKPLKDADVQNIHAAALEVLSTVGIKEPTDTVRDLALEAGCIQDETGRLLFPTSLVEDVIAGAARDFVLHGQTPEHDIEVRDGHVHFATGGAAVKMLDSHTRQYRPSTLSDLYDLARLCETLPNIQWFARPVVATDIEDWRELDLNTIYAIARGTRKHLGSSIVLDSHVPEIIEMLDMMVGEEGAFRKRPFLSVHATTIVSPLTFAEDSSNVATAAARAGMPILSQTGPQAGATSPAALAGSLVQTVAESLGALVAINLVKRGHPVIASGWPFVADLRTGSFTGGNGEQALLAAGQAQMMRFYKLPTGVPAGMADAKVPDNQAGYEKALTTAMAAMSGPDFVYESIGMLGSLLGCSLEAALIDHEMLTSVRRVMRGIEVTPDNLSVDVIAEAARGAGHYLAAGQTLALMETEYIYPELADRDSPDSWKEKGSRDIWDRANLRVREIMATTFPDHISDSADAAVRARFPIHLPESAIDPATSHWAHDLDAAS</sequence>
<dbReference type="InterPro" id="IPR038601">
    <property type="entry name" value="MttB-like_sf"/>
</dbReference>
<dbReference type="Gene3D" id="3.20.20.480">
    <property type="entry name" value="Trimethylamine methyltransferase-like"/>
    <property type="match status" value="1"/>
</dbReference>
<evidence type="ECO:0000256" key="2">
    <source>
        <dbReference type="ARBA" id="ARBA00022603"/>
    </source>
</evidence>
<dbReference type="GO" id="GO:0015948">
    <property type="term" value="P:methanogenesis"/>
    <property type="evidence" value="ECO:0007669"/>
    <property type="project" value="InterPro"/>
</dbReference>
<keyword evidence="2 5" id="KW-0489">Methyltransferase</keyword>
<comment type="caution">
    <text evidence="5">The sequence shown here is derived from an EMBL/GenBank/DDBJ whole genome shotgun (WGS) entry which is preliminary data.</text>
</comment>
<protein>
    <submittedName>
        <fullName evidence="5">Trimethylamine methyltransferase family protein</fullName>
    </submittedName>
</protein>
<evidence type="ECO:0000313" key="5">
    <source>
        <dbReference type="EMBL" id="KHQ51712.1"/>
    </source>
</evidence>
<evidence type="ECO:0000256" key="3">
    <source>
        <dbReference type="ARBA" id="ARBA00022679"/>
    </source>
</evidence>
<gene>
    <name evidence="5" type="ORF">OA50_03875</name>
</gene>